<reference evidence="2 3" key="1">
    <citation type="submission" date="2015-10" db="EMBL/GenBank/DDBJ databases">
        <title>Draft genome sequence of Streptomyces corchorusii DSM 40340, type strain for the species Streptomyces corchorusii.</title>
        <authorList>
            <person name="Ruckert C."/>
            <person name="Winkler A."/>
            <person name="Kalinowski J."/>
            <person name="Kampfer P."/>
            <person name="Glaeser S."/>
        </authorList>
    </citation>
    <scope>NUCLEOTIDE SEQUENCE [LARGE SCALE GENOMIC DNA]</scope>
    <source>
        <strain evidence="2 3">DSM 40340</strain>
    </source>
</reference>
<evidence type="ECO:0000313" key="2">
    <source>
        <dbReference type="EMBL" id="KUN16150.1"/>
    </source>
</evidence>
<feature type="transmembrane region" description="Helical" evidence="1">
    <location>
        <begin position="62"/>
        <end position="86"/>
    </location>
</feature>
<feature type="transmembrane region" description="Helical" evidence="1">
    <location>
        <begin position="98"/>
        <end position="117"/>
    </location>
</feature>
<keyword evidence="1" id="KW-0472">Membrane</keyword>
<proteinExistence type="predicted"/>
<dbReference type="RefSeq" id="WP_059266786.1">
    <property type="nucleotide sequence ID" value="NZ_KQ948375.1"/>
</dbReference>
<dbReference type="Proteomes" id="UP000053398">
    <property type="component" value="Unassembled WGS sequence"/>
</dbReference>
<keyword evidence="1" id="KW-1133">Transmembrane helix</keyword>
<evidence type="ECO:0000256" key="1">
    <source>
        <dbReference type="SAM" id="Phobius"/>
    </source>
</evidence>
<evidence type="ECO:0008006" key="4">
    <source>
        <dbReference type="Google" id="ProtNLM"/>
    </source>
</evidence>
<sequence>MTTPSPDRSPWPGRNGATRHLLTLAAGAANAFGFLALDGVFTSVVTANSALLGLHLGSAHLAAARLVAVALLGYVVGAAAGGLVAAGRGRLRGAGIRGGLLLEALLLWLVVCGWLGWHMAPHGAARTLLLFLTALAMGCQNGSVRVTAGGEVTTAYLTGLLTSTVTAFATRGRLQARSVGIVASLIAGAAVDGAVYRWLRPGAPLVPALLVTAALAATWLRAPTRPATVPLRL</sequence>
<dbReference type="PANTHER" id="PTHR37314:SF4">
    <property type="entry name" value="UPF0700 TRANSMEMBRANE PROTEIN YOAK"/>
    <property type="match status" value="1"/>
</dbReference>
<dbReference type="PANTHER" id="PTHR37314">
    <property type="entry name" value="SLR0142 PROTEIN"/>
    <property type="match status" value="1"/>
</dbReference>
<dbReference type="InterPro" id="IPR010699">
    <property type="entry name" value="DUF1275"/>
</dbReference>
<name>A0A101PR50_STRCK</name>
<protein>
    <recommendedName>
        <fullName evidence="4">DUF1275 family protein</fullName>
    </recommendedName>
</protein>
<keyword evidence="1" id="KW-0812">Transmembrane</keyword>
<keyword evidence="3" id="KW-1185">Reference proteome</keyword>
<dbReference type="AlphaFoldDB" id="A0A101PR50"/>
<gene>
    <name evidence="2" type="ORF">AQJ11_40785</name>
</gene>
<feature type="transmembrane region" description="Helical" evidence="1">
    <location>
        <begin position="21"/>
        <end position="42"/>
    </location>
</feature>
<comment type="caution">
    <text evidence="2">The sequence shown here is derived from an EMBL/GenBank/DDBJ whole genome shotgun (WGS) entry which is preliminary data.</text>
</comment>
<dbReference type="Pfam" id="PF06912">
    <property type="entry name" value="DUF1275"/>
    <property type="match status" value="1"/>
</dbReference>
<accession>A0A101PR50</accession>
<organism evidence="2 3">
    <name type="scientific">Streptomyces corchorusii</name>
    <name type="common">Streptomyces chibaensis</name>
    <dbReference type="NCBI Taxonomy" id="1903"/>
    <lineage>
        <taxon>Bacteria</taxon>
        <taxon>Bacillati</taxon>
        <taxon>Actinomycetota</taxon>
        <taxon>Actinomycetes</taxon>
        <taxon>Kitasatosporales</taxon>
        <taxon>Streptomycetaceae</taxon>
        <taxon>Streptomyces</taxon>
    </lineage>
</organism>
<dbReference type="EMBL" id="LMWP01000062">
    <property type="protein sequence ID" value="KUN16150.1"/>
    <property type="molecule type" value="Genomic_DNA"/>
</dbReference>
<evidence type="ECO:0000313" key="3">
    <source>
        <dbReference type="Proteomes" id="UP000053398"/>
    </source>
</evidence>